<dbReference type="Gene3D" id="2.30.290.10">
    <property type="entry name" value="BH3618-like"/>
    <property type="match status" value="1"/>
</dbReference>
<proteinExistence type="inferred from homology"/>
<sequence>MVPAEHDAAQPIMDSGKVITFPKGIPGFETYTKYTLFHKQENKTCVYWIESVDSPGVTFTLVDPTDYGLNYSMDLSDDEAVALGTDDPRELAVLLMLSKKGEDGKASSLHANIAGPIILNPEKRLGIQKVLASARLDVNIVQQ</sequence>
<gene>
    <name evidence="4" type="primary">fliW</name>
    <name evidence="5" type="ORF">SAMN02745220_04943</name>
</gene>
<comment type="function">
    <text evidence="4">Acts as an anti-CsrA protein, binds CsrA and prevents it from repressing translation of its target genes, one of which is flagellin. Binds to flagellin and participates in the assembly of the flagellum.</text>
</comment>
<dbReference type="GO" id="GO:0044780">
    <property type="term" value="P:bacterial-type flagellum assembly"/>
    <property type="evidence" value="ECO:0007669"/>
    <property type="project" value="UniProtKB-UniRule"/>
</dbReference>
<dbReference type="OrthoDB" id="9801235at2"/>
<evidence type="ECO:0000256" key="1">
    <source>
        <dbReference type="ARBA" id="ARBA00022490"/>
    </source>
</evidence>
<keyword evidence="4" id="KW-0143">Chaperone</keyword>
<dbReference type="Pfam" id="PF02623">
    <property type="entry name" value="FliW"/>
    <property type="match status" value="1"/>
</dbReference>
<keyword evidence="6" id="KW-1185">Reference proteome</keyword>
<dbReference type="Proteomes" id="UP000184603">
    <property type="component" value="Unassembled WGS sequence"/>
</dbReference>
<comment type="subunit">
    <text evidence="4">Interacts with translational regulator CsrA and flagellin(s).</text>
</comment>
<keyword evidence="2 4" id="KW-1005">Bacterial flagellum biogenesis</keyword>
<accession>A0A1M7YKP0</accession>
<keyword evidence="5" id="KW-0969">Cilium</keyword>
<evidence type="ECO:0000256" key="4">
    <source>
        <dbReference type="HAMAP-Rule" id="MF_01185"/>
    </source>
</evidence>
<comment type="similarity">
    <text evidence="4">Belongs to the FliW family.</text>
</comment>
<keyword evidence="1 4" id="KW-0963">Cytoplasm</keyword>
<dbReference type="AlphaFoldDB" id="A0A1M7YKP0"/>
<dbReference type="HAMAP" id="MF_01185">
    <property type="entry name" value="FliW"/>
    <property type="match status" value="1"/>
</dbReference>
<protein>
    <recommendedName>
        <fullName evidence="4">Flagellar assembly factor FliW</fullName>
    </recommendedName>
</protein>
<dbReference type="PANTHER" id="PTHR39190">
    <property type="entry name" value="FLAGELLAR ASSEMBLY FACTOR FLIW"/>
    <property type="match status" value="1"/>
</dbReference>
<evidence type="ECO:0000256" key="3">
    <source>
        <dbReference type="ARBA" id="ARBA00022845"/>
    </source>
</evidence>
<dbReference type="GO" id="GO:0005737">
    <property type="term" value="C:cytoplasm"/>
    <property type="evidence" value="ECO:0007669"/>
    <property type="project" value="UniProtKB-SubCell"/>
</dbReference>
<dbReference type="EMBL" id="FRFE01000047">
    <property type="protein sequence ID" value="SHO53138.1"/>
    <property type="molecule type" value="Genomic_DNA"/>
</dbReference>
<comment type="subcellular location">
    <subcellularLocation>
        <location evidence="4">Cytoplasm</location>
    </subcellularLocation>
</comment>
<evidence type="ECO:0000256" key="2">
    <source>
        <dbReference type="ARBA" id="ARBA00022795"/>
    </source>
</evidence>
<keyword evidence="3 4" id="KW-0810">Translation regulation</keyword>
<evidence type="ECO:0000313" key="6">
    <source>
        <dbReference type="Proteomes" id="UP000184603"/>
    </source>
</evidence>
<organism evidence="5 6">
    <name type="scientific">Desulfopila aestuarii DSM 18488</name>
    <dbReference type="NCBI Taxonomy" id="1121416"/>
    <lineage>
        <taxon>Bacteria</taxon>
        <taxon>Pseudomonadati</taxon>
        <taxon>Thermodesulfobacteriota</taxon>
        <taxon>Desulfobulbia</taxon>
        <taxon>Desulfobulbales</taxon>
        <taxon>Desulfocapsaceae</taxon>
        <taxon>Desulfopila</taxon>
    </lineage>
</organism>
<dbReference type="InterPro" id="IPR003775">
    <property type="entry name" value="Flagellar_assembly_factor_FliW"/>
</dbReference>
<keyword evidence="5" id="KW-0966">Cell projection</keyword>
<keyword evidence="5" id="KW-0282">Flagellum</keyword>
<dbReference type="STRING" id="1121416.SAMN02745220_04943"/>
<evidence type="ECO:0000313" key="5">
    <source>
        <dbReference type="EMBL" id="SHO53138.1"/>
    </source>
</evidence>
<dbReference type="RefSeq" id="WP_073616707.1">
    <property type="nucleotide sequence ID" value="NZ_FRFE01000047.1"/>
</dbReference>
<name>A0A1M7YKP0_9BACT</name>
<dbReference type="InterPro" id="IPR024046">
    <property type="entry name" value="Flagellar_assmbl_FliW_dom_sf"/>
</dbReference>
<dbReference type="SUPFAM" id="SSF141457">
    <property type="entry name" value="BH3618-like"/>
    <property type="match status" value="1"/>
</dbReference>
<dbReference type="GO" id="GO:0006417">
    <property type="term" value="P:regulation of translation"/>
    <property type="evidence" value="ECO:0007669"/>
    <property type="project" value="UniProtKB-KW"/>
</dbReference>
<reference evidence="5 6" key="1">
    <citation type="submission" date="2016-12" db="EMBL/GenBank/DDBJ databases">
        <authorList>
            <person name="Song W.-J."/>
            <person name="Kurnit D.M."/>
        </authorList>
    </citation>
    <scope>NUCLEOTIDE SEQUENCE [LARGE SCALE GENOMIC DNA]</scope>
    <source>
        <strain evidence="5 6">DSM 18488</strain>
    </source>
</reference>
<dbReference type="PANTHER" id="PTHR39190:SF1">
    <property type="entry name" value="FLAGELLAR ASSEMBLY FACTOR FLIW"/>
    <property type="match status" value="1"/>
</dbReference>